<comment type="caution">
    <text evidence="1">The sequence shown here is derived from an EMBL/GenBank/DDBJ whole genome shotgun (WGS) entry which is preliminary data.</text>
</comment>
<keyword evidence="2" id="KW-1185">Reference proteome</keyword>
<proteinExistence type="predicted"/>
<accession>A0A9P6PKF1</accession>
<evidence type="ECO:0000313" key="1">
    <source>
        <dbReference type="EMBL" id="KAG0245910.1"/>
    </source>
</evidence>
<protein>
    <recommendedName>
        <fullName evidence="3">Peptidase C51 domain-containing protein</fullName>
    </recommendedName>
</protein>
<dbReference type="AlphaFoldDB" id="A0A9P6PKF1"/>
<dbReference type="EMBL" id="JAAAJA010001868">
    <property type="protein sequence ID" value="KAG0245910.1"/>
    <property type="molecule type" value="Genomic_DNA"/>
</dbReference>
<gene>
    <name evidence="1" type="ORF">BG011_002631</name>
</gene>
<sequence length="190" mass="20373">VNIDCTARGTTVTGKYGTSDLWNHVPGGYVSDTYVYTGSNGAVAPPCKGQPKPPTSGCQASGIKNPRTCAAALKWAVSNISTKRNSDYIGWCDKIMARAYGRSYSGFNTAWIHWQQTPARYKHANNRNAPAGALVFWSGGKSGHVAISTGGSNIISTDINGAGTLTRSTIAAVEKKWGYKYAGWTAPWYR</sequence>
<feature type="non-terminal residue" evidence="1">
    <location>
        <position position="1"/>
    </location>
</feature>
<evidence type="ECO:0008006" key="3">
    <source>
        <dbReference type="Google" id="ProtNLM"/>
    </source>
</evidence>
<organism evidence="1 2">
    <name type="scientific">Mortierella polycephala</name>
    <dbReference type="NCBI Taxonomy" id="41804"/>
    <lineage>
        <taxon>Eukaryota</taxon>
        <taxon>Fungi</taxon>
        <taxon>Fungi incertae sedis</taxon>
        <taxon>Mucoromycota</taxon>
        <taxon>Mortierellomycotina</taxon>
        <taxon>Mortierellomycetes</taxon>
        <taxon>Mortierellales</taxon>
        <taxon>Mortierellaceae</taxon>
        <taxon>Mortierella</taxon>
    </lineage>
</organism>
<evidence type="ECO:0000313" key="2">
    <source>
        <dbReference type="Proteomes" id="UP000726737"/>
    </source>
</evidence>
<dbReference type="OrthoDB" id="2342119at2759"/>
<dbReference type="Proteomes" id="UP000726737">
    <property type="component" value="Unassembled WGS sequence"/>
</dbReference>
<name>A0A9P6PKF1_9FUNG</name>
<reference evidence="1" key="1">
    <citation type="journal article" date="2020" name="Fungal Divers.">
        <title>Resolving the Mortierellaceae phylogeny through synthesis of multi-gene phylogenetics and phylogenomics.</title>
        <authorList>
            <person name="Vandepol N."/>
            <person name="Liber J."/>
            <person name="Desiro A."/>
            <person name="Na H."/>
            <person name="Kennedy M."/>
            <person name="Barry K."/>
            <person name="Grigoriev I.V."/>
            <person name="Miller A.N."/>
            <person name="O'Donnell K."/>
            <person name="Stajich J.E."/>
            <person name="Bonito G."/>
        </authorList>
    </citation>
    <scope>NUCLEOTIDE SEQUENCE</scope>
    <source>
        <strain evidence="1">KOD948</strain>
    </source>
</reference>